<keyword evidence="2" id="KW-1185">Reference proteome</keyword>
<accession>A0A0M2NGL8</accession>
<gene>
    <name evidence="1" type="ORF">CHK_3150</name>
</gene>
<evidence type="ECO:0000313" key="1">
    <source>
        <dbReference type="EMBL" id="KKI49572.1"/>
    </source>
</evidence>
<proteinExistence type="predicted"/>
<dbReference type="STRING" id="270498.CHK_3150"/>
<comment type="caution">
    <text evidence="1">The sequence shown here is derived from an EMBL/GenBank/DDBJ whole genome shotgun (WGS) entry which is preliminary data.</text>
</comment>
<dbReference type="AlphaFoldDB" id="A0A0M2NGL8"/>
<dbReference type="Proteomes" id="UP000034076">
    <property type="component" value="Unassembled WGS sequence"/>
</dbReference>
<organism evidence="1 2">
    <name type="scientific">Christensenella hongkongensis</name>
    <dbReference type="NCBI Taxonomy" id="270498"/>
    <lineage>
        <taxon>Bacteria</taxon>
        <taxon>Bacillati</taxon>
        <taxon>Bacillota</taxon>
        <taxon>Clostridia</taxon>
        <taxon>Christensenellales</taxon>
        <taxon>Christensenellaceae</taxon>
        <taxon>Christensenella</taxon>
    </lineage>
</organism>
<evidence type="ECO:0000313" key="2">
    <source>
        <dbReference type="Proteomes" id="UP000034076"/>
    </source>
</evidence>
<reference evidence="1 2" key="1">
    <citation type="submission" date="2015-04" db="EMBL/GenBank/DDBJ databases">
        <title>Draft genome sequence of bacteremic isolate Catabacter hongkongensis type strain HKU16T.</title>
        <authorList>
            <person name="Lau S.K."/>
            <person name="Teng J.L."/>
            <person name="Huang Y."/>
            <person name="Curreem S.O."/>
            <person name="Tsui S.K."/>
            <person name="Woo P.C."/>
        </authorList>
    </citation>
    <scope>NUCLEOTIDE SEQUENCE [LARGE SCALE GENOMIC DNA]</scope>
    <source>
        <strain evidence="1 2">HKU16</strain>
    </source>
</reference>
<dbReference type="EMBL" id="LAYJ01000133">
    <property type="protein sequence ID" value="KKI49572.1"/>
    <property type="molecule type" value="Genomic_DNA"/>
</dbReference>
<sequence length="56" mass="6476">MTQIRPCTLHKEKLARGEKIDSSGERQFLANGNHLINCNYDETNLKSFQVDIEKIK</sequence>
<protein>
    <submittedName>
        <fullName evidence="1">Uncharacterized protein</fullName>
    </submittedName>
</protein>
<name>A0A0M2NGL8_9FIRM</name>